<evidence type="ECO:0000256" key="3">
    <source>
        <dbReference type="ARBA" id="ARBA00022833"/>
    </source>
</evidence>
<evidence type="ECO:0000256" key="2">
    <source>
        <dbReference type="ARBA" id="ARBA00022771"/>
    </source>
</evidence>
<dbReference type="EMBL" id="LSKU01000001">
    <property type="protein sequence ID" value="KXG43752.1"/>
    <property type="molecule type" value="Genomic_DNA"/>
</dbReference>
<dbReference type="InterPro" id="IPR000962">
    <property type="entry name" value="Znf_DskA_TraR"/>
</dbReference>
<gene>
    <name evidence="6" type="ORF">U473_06800</name>
</gene>
<protein>
    <recommendedName>
        <fullName evidence="5">Zinc finger DksA/TraR C4-type domain-containing protein</fullName>
    </recommendedName>
</protein>
<reference evidence="6 7" key="1">
    <citation type="submission" date="2016-02" db="EMBL/GenBank/DDBJ databases">
        <title>Draft Genome for Tepidibacillus decaturensis nov. sp. Strain Z9, an Anaerobic, Moderately Thermophilic and Heterotrophic Bacterium from Deep Subsurface of the Illinois Basin, USA.</title>
        <authorList>
            <person name="Dong Y."/>
            <person name="Chang J.Y."/>
            <person name="Sanford R."/>
            <person name="Fouke B.W."/>
        </authorList>
    </citation>
    <scope>NUCLEOTIDE SEQUENCE [LARGE SCALE GENOMIC DNA]</scope>
    <source>
        <strain evidence="6 7">Z9</strain>
    </source>
</reference>
<evidence type="ECO:0000259" key="5">
    <source>
        <dbReference type="Pfam" id="PF01258"/>
    </source>
</evidence>
<dbReference type="SUPFAM" id="SSF57716">
    <property type="entry name" value="Glucocorticoid receptor-like (DNA-binding domain)"/>
    <property type="match status" value="1"/>
</dbReference>
<dbReference type="PANTHER" id="PTHR33823:SF4">
    <property type="entry name" value="GENERAL STRESS PROTEIN 16O"/>
    <property type="match status" value="1"/>
</dbReference>
<evidence type="ECO:0000313" key="7">
    <source>
        <dbReference type="Proteomes" id="UP000070352"/>
    </source>
</evidence>
<comment type="caution">
    <text evidence="6">The sequence shown here is derived from an EMBL/GenBank/DDBJ whole genome shotgun (WGS) entry which is preliminary data.</text>
</comment>
<dbReference type="GO" id="GO:0008270">
    <property type="term" value="F:zinc ion binding"/>
    <property type="evidence" value="ECO:0007669"/>
    <property type="project" value="UniProtKB-KW"/>
</dbReference>
<proteinExistence type="predicted"/>
<dbReference type="NCBIfam" id="TIGR02890">
    <property type="entry name" value="bacill_yteA"/>
    <property type="match status" value="1"/>
</dbReference>
<accession>A0A135L436</accession>
<dbReference type="Pfam" id="PF01258">
    <property type="entry name" value="zf-dskA_traR"/>
    <property type="match status" value="1"/>
</dbReference>
<evidence type="ECO:0000256" key="1">
    <source>
        <dbReference type="ARBA" id="ARBA00022723"/>
    </source>
</evidence>
<sequence>MVRKDKLEQLKKQLIEEKNEILEEMKHNNSYGLDENMNDSIGELSGYDNHPADIGTELFERSKDIALEENHFHLLEQINEALERMEQGSYGYCLTCHKEIPFERLQAVPYAKYCIKHQTNNSISLQRPIEEEFLTPPFGRTSLDEKEDQTIGFDGEDAWQAIARFGTSNPADYFRDGTDYDHLYIESREPDGYVEPVEGFIITDMDGNPSDDQIDVIRNEAYEAYIENEEGEEGISEVHKEDQEQG</sequence>
<keyword evidence="1" id="KW-0479">Metal-binding</keyword>
<feature type="domain" description="Zinc finger DksA/TraR C4-type" evidence="5">
    <location>
        <begin position="88"/>
        <end position="115"/>
    </location>
</feature>
<dbReference type="InterPro" id="IPR014240">
    <property type="entry name" value="YteA"/>
</dbReference>
<dbReference type="Gene3D" id="1.20.120.910">
    <property type="entry name" value="DksA, coiled-coil domain"/>
    <property type="match status" value="1"/>
</dbReference>
<dbReference type="PROSITE" id="PS51128">
    <property type="entry name" value="ZF_DKSA_2"/>
    <property type="match status" value="1"/>
</dbReference>
<dbReference type="Proteomes" id="UP000070352">
    <property type="component" value="Unassembled WGS sequence"/>
</dbReference>
<feature type="zinc finger region" description="dksA C4-type" evidence="4">
    <location>
        <begin position="93"/>
        <end position="117"/>
    </location>
</feature>
<dbReference type="PANTHER" id="PTHR33823">
    <property type="entry name" value="RNA POLYMERASE-BINDING TRANSCRIPTION FACTOR DKSA-RELATED"/>
    <property type="match status" value="1"/>
</dbReference>
<evidence type="ECO:0000313" key="6">
    <source>
        <dbReference type="EMBL" id="KXG43752.1"/>
    </source>
</evidence>
<keyword evidence="2" id="KW-0863">Zinc-finger</keyword>
<dbReference type="AlphaFoldDB" id="A0A135L436"/>
<keyword evidence="3" id="KW-0862">Zinc</keyword>
<name>A0A135L436_9BACI</name>
<dbReference type="STRING" id="1413211.U473_06800"/>
<evidence type="ECO:0000256" key="4">
    <source>
        <dbReference type="PROSITE-ProRule" id="PRU00510"/>
    </source>
</evidence>
<keyword evidence="7" id="KW-1185">Reference proteome</keyword>
<dbReference type="SUPFAM" id="SSF109635">
    <property type="entry name" value="DnaK suppressor protein DksA, alpha-hairpin domain"/>
    <property type="match status" value="1"/>
</dbReference>
<organism evidence="6 7">
    <name type="scientific">Tepidibacillus decaturensis</name>
    <dbReference type="NCBI Taxonomy" id="1413211"/>
    <lineage>
        <taxon>Bacteria</taxon>
        <taxon>Bacillati</taxon>
        <taxon>Bacillota</taxon>
        <taxon>Bacilli</taxon>
        <taxon>Bacillales</taxon>
        <taxon>Bacillaceae</taxon>
        <taxon>Tepidibacillus</taxon>
    </lineage>
</organism>
<dbReference type="InterPro" id="IPR037187">
    <property type="entry name" value="DnaK_N"/>
</dbReference>